<protein>
    <submittedName>
        <fullName evidence="2">Uncharacterized protein</fullName>
    </submittedName>
</protein>
<evidence type="ECO:0000313" key="3">
    <source>
        <dbReference type="Proteomes" id="UP000054560"/>
    </source>
</evidence>
<evidence type="ECO:0000313" key="2">
    <source>
        <dbReference type="EMBL" id="KNC70430.1"/>
    </source>
</evidence>
<dbReference type="Proteomes" id="UP000054560">
    <property type="component" value="Unassembled WGS sequence"/>
</dbReference>
<evidence type="ECO:0000256" key="1">
    <source>
        <dbReference type="SAM" id="MobiDB-lite"/>
    </source>
</evidence>
<name>A0A0L0F132_9EUKA</name>
<keyword evidence="3" id="KW-1185">Reference proteome</keyword>
<feature type="compositionally biased region" description="Basic and acidic residues" evidence="1">
    <location>
        <begin position="73"/>
        <end position="85"/>
    </location>
</feature>
<dbReference type="RefSeq" id="XP_014144332.1">
    <property type="nucleotide sequence ID" value="XM_014288857.1"/>
</dbReference>
<dbReference type="AlphaFoldDB" id="A0A0L0F132"/>
<feature type="non-terminal residue" evidence="2">
    <location>
        <position position="85"/>
    </location>
</feature>
<proteinExistence type="predicted"/>
<dbReference type="GeneID" id="25917547"/>
<reference evidence="2 3" key="1">
    <citation type="submission" date="2011-02" db="EMBL/GenBank/DDBJ databases">
        <title>The Genome Sequence of Sphaeroforma arctica JP610.</title>
        <authorList>
            <consortium name="The Broad Institute Genome Sequencing Platform"/>
            <person name="Russ C."/>
            <person name="Cuomo C."/>
            <person name="Young S.K."/>
            <person name="Zeng Q."/>
            <person name="Gargeya S."/>
            <person name="Alvarado L."/>
            <person name="Berlin A."/>
            <person name="Chapman S.B."/>
            <person name="Chen Z."/>
            <person name="Freedman E."/>
            <person name="Gellesch M."/>
            <person name="Goldberg J."/>
            <person name="Griggs A."/>
            <person name="Gujja S."/>
            <person name="Heilman E."/>
            <person name="Heiman D."/>
            <person name="Howarth C."/>
            <person name="Mehta T."/>
            <person name="Neiman D."/>
            <person name="Pearson M."/>
            <person name="Roberts A."/>
            <person name="Saif S."/>
            <person name="Shea T."/>
            <person name="Shenoy N."/>
            <person name="Sisk P."/>
            <person name="Stolte C."/>
            <person name="Sykes S."/>
            <person name="White J."/>
            <person name="Yandava C."/>
            <person name="Burger G."/>
            <person name="Gray M.W."/>
            <person name="Holland P.W.H."/>
            <person name="King N."/>
            <person name="Lang F.B.F."/>
            <person name="Roger A.J."/>
            <person name="Ruiz-Trillo I."/>
            <person name="Haas B."/>
            <person name="Nusbaum C."/>
            <person name="Birren B."/>
        </authorList>
    </citation>
    <scope>NUCLEOTIDE SEQUENCE [LARGE SCALE GENOMIC DNA]</scope>
    <source>
        <strain evidence="2 3">JP610</strain>
    </source>
</reference>
<dbReference type="EMBL" id="KQ251192">
    <property type="protein sequence ID" value="KNC70430.1"/>
    <property type="molecule type" value="Genomic_DNA"/>
</dbReference>
<organism evidence="2 3">
    <name type="scientific">Sphaeroforma arctica JP610</name>
    <dbReference type="NCBI Taxonomy" id="667725"/>
    <lineage>
        <taxon>Eukaryota</taxon>
        <taxon>Ichthyosporea</taxon>
        <taxon>Ichthyophonida</taxon>
        <taxon>Sphaeroforma</taxon>
    </lineage>
</organism>
<feature type="region of interest" description="Disordered" evidence="1">
    <location>
        <begin position="58"/>
        <end position="85"/>
    </location>
</feature>
<sequence length="85" mass="9051">MRPLGHVKTKGASDRYNPERCSLSAKLTKMNTKPQDNPTSADPEVTNDVVAAVNSAVAQPVVQDDEQGSGISEEIKAIDDRSGVN</sequence>
<accession>A0A0L0F132</accession>
<gene>
    <name evidence="2" type="ORF">SARC_17043</name>
</gene>